<protein>
    <submittedName>
        <fullName evidence="2">DUF2975 family protein</fullName>
    </submittedName>
</protein>
<accession>A0A4V2SBU6</accession>
<dbReference type="OrthoDB" id="9791568at2"/>
<dbReference type="RefSeq" id="WP_132244209.1">
    <property type="nucleotide sequence ID" value="NZ_SLWV01000007.1"/>
</dbReference>
<keyword evidence="1" id="KW-1133">Transmembrane helix</keyword>
<organism evidence="2 3">
    <name type="scientific">Marinisporobacter balticus</name>
    <dbReference type="NCBI Taxonomy" id="2018667"/>
    <lineage>
        <taxon>Bacteria</taxon>
        <taxon>Bacillati</taxon>
        <taxon>Bacillota</taxon>
        <taxon>Clostridia</taxon>
        <taxon>Peptostreptococcales</taxon>
        <taxon>Thermotaleaceae</taxon>
        <taxon>Marinisporobacter</taxon>
    </lineage>
</organism>
<gene>
    <name evidence="2" type="ORF">EV214_10767</name>
</gene>
<feature type="transmembrane region" description="Helical" evidence="1">
    <location>
        <begin position="90"/>
        <end position="110"/>
    </location>
</feature>
<reference evidence="2 3" key="1">
    <citation type="submission" date="2019-03" db="EMBL/GenBank/DDBJ databases">
        <title>Genomic Encyclopedia of Type Strains, Phase IV (KMG-IV): sequencing the most valuable type-strain genomes for metagenomic binning, comparative biology and taxonomic classification.</title>
        <authorList>
            <person name="Goeker M."/>
        </authorList>
    </citation>
    <scope>NUCLEOTIDE SEQUENCE [LARGE SCALE GENOMIC DNA]</scope>
    <source>
        <strain evidence="2 3">DSM 102940</strain>
    </source>
</reference>
<name>A0A4V2SBU6_9FIRM</name>
<feature type="transmembrane region" description="Helical" evidence="1">
    <location>
        <begin position="133"/>
        <end position="150"/>
    </location>
</feature>
<keyword evidence="3" id="KW-1185">Reference proteome</keyword>
<evidence type="ECO:0000313" key="2">
    <source>
        <dbReference type="EMBL" id="TCO76910.1"/>
    </source>
</evidence>
<keyword evidence="1" id="KW-0812">Transmembrane</keyword>
<sequence>MKYYGKGSLTSLLRIMLNILLIIGVGMFLYLSKNVLSSNDLNISMIRKMSIYTLFLIGTFSLILIIYHLRKIVDSLIHVNPFIIENAIRLRNIAIACFIITFCYLINFFINPKYVAFNLITIDMKGVHTDMEFFIFFFAGCFILILSKVFEQAVAVKEENDFTI</sequence>
<dbReference type="AlphaFoldDB" id="A0A4V2SBU6"/>
<dbReference type="Pfam" id="PF11188">
    <property type="entry name" value="DUF2975"/>
    <property type="match status" value="1"/>
</dbReference>
<comment type="caution">
    <text evidence="2">The sequence shown here is derived from an EMBL/GenBank/DDBJ whole genome shotgun (WGS) entry which is preliminary data.</text>
</comment>
<feature type="transmembrane region" description="Helical" evidence="1">
    <location>
        <begin position="51"/>
        <end position="69"/>
    </location>
</feature>
<evidence type="ECO:0000256" key="1">
    <source>
        <dbReference type="SAM" id="Phobius"/>
    </source>
</evidence>
<evidence type="ECO:0000313" key="3">
    <source>
        <dbReference type="Proteomes" id="UP000294919"/>
    </source>
</evidence>
<dbReference type="EMBL" id="SLWV01000007">
    <property type="protein sequence ID" value="TCO76910.1"/>
    <property type="molecule type" value="Genomic_DNA"/>
</dbReference>
<keyword evidence="1" id="KW-0472">Membrane</keyword>
<dbReference type="InterPro" id="IPR021354">
    <property type="entry name" value="DUF2975"/>
</dbReference>
<dbReference type="Proteomes" id="UP000294919">
    <property type="component" value="Unassembled WGS sequence"/>
</dbReference>
<feature type="transmembrane region" description="Helical" evidence="1">
    <location>
        <begin position="12"/>
        <end position="31"/>
    </location>
</feature>
<proteinExistence type="predicted"/>